<dbReference type="STRING" id="314230.DSM3645_13405"/>
<evidence type="ECO:0000256" key="1">
    <source>
        <dbReference type="SAM" id="Phobius"/>
    </source>
</evidence>
<dbReference type="Proteomes" id="UP000004358">
    <property type="component" value="Unassembled WGS sequence"/>
</dbReference>
<reference evidence="2 3" key="1">
    <citation type="submission" date="2006-02" db="EMBL/GenBank/DDBJ databases">
        <authorList>
            <person name="Amann R."/>
            <person name="Ferriera S."/>
            <person name="Johnson J."/>
            <person name="Kravitz S."/>
            <person name="Halpern A."/>
            <person name="Remington K."/>
            <person name="Beeson K."/>
            <person name="Tran B."/>
            <person name="Rogers Y.-H."/>
            <person name="Friedman R."/>
            <person name="Venter J.C."/>
        </authorList>
    </citation>
    <scope>NUCLEOTIDE SEQUENCE [LARGE SCALE GENOMIC DNA]</scope>
    <source>
        <strain evidence="2 3">DSM 3645</strain>
    </source>
</reference>
<evidence type="ECO:0000313" key="3">
    <source>
        <dbReference type="Proteomes" id="UP000004358"/>
    </source>
</evidence>
<dbReference type="EMBL" id="AANZ01000038">
    <property type="protein sequence ID" value="EAQ77249.1"/>
    <property type="molecule type" value="Genomic_DNA"/>
</dbReference>
<comment type="caution">
    <text evidence="2">The sequence shown here is derived from an EMBL/GenBank/DDBJ whole genome shotgun (WGS) entry which is preliminary data.</text>
</comment>
<dbReference type="AlphaFoldDB" id="A4A1V9"/>
<accession>A4A1V9</accession>
<keyword evidence="1" id="KW-1133">Transmembrane helix</keyword>
<feature type="transmembrane region" description="Helical" evidence="1">
    <location>
        <begin position="107"/>
        <end position="133"/>
    </location>
</feature>
<keyword evidence="1" id="KW-0812">Transmembrane</keyword>
<sequence>MTEPPENPFASPGVDQTFEYAPDAESAHNARFTIEMGKIVGDSPLALPMVCLHCAANIKENLGERMIDSFERPTLRKNEQEGPLSVSYSICPECGEKAEIWQRRRGIALCVLVCLLIAGPVSLGLLFAVFYSPAGLDRAALIFAFVFIFIFIVDVGGIYGVAYCEAKAPNRLALARAVGYTMMLSGAGRKFVERFQE</sequence>
<keyword evidence="1" id="KW-0472">Membrane</keyword>
<gene>
    <name evidence="2" type="ORF">DSM3645_13405</name>
</gene>
<protein>
    <submittedName>
        <fullName evidence="2">Uncharacterized protein</fullName>
    </submittedName>
</protein>
<name>A4A1V9_9BACT</name>
<feature type="transmembrane region" description="Helical" evidence="1">
    <location>
        <begin position="139"/>
        <end position="162"/>
    </location>
</feature>
<dbReference type="HOGENOM" id="CLU_1393971_0_0_0"/>
<organism evidence="2 3">
    <name type="scientific">Blastopirellula marina DSM 3645</name>
    <dbReference type="NCBI Taxonomy" id="314230"/>
    <lineage>
        <taxon>Bacteria</taxon>
        <taxon>Pseudomonadati</taxon>
        <taxon>Planctomycetota</taxon>
        <taxon>Planctomycetia</taxon>
        <taxon>Pirellulales</taxon>
        <taxon>Pirellulaceae</taxon>
        <taxon>Blastopirellula</taxon>
    </lineage>
</organism>
<evidence type="ECO:0000313" key="2">
    <source>
        <dbReference type="EMBL" id="EAQ77249.1"/>
    </source>
</evidence>
<proteinExistence type="predicted"/>